<feature type="binding site" evidence="8">
    <location>
        <position position="238"/>
    </location>
    <ligand>
        <name>Mg(2+)</name>
        <dbReference type="ChEBI" id="CHEBI:18420"/>
    </ligand>
</feature>
<dbReference type="FunFam" id="3.40.50.11060:FF:000001">
    <property type="entry name" value="GTPase HflX"/>
    <property type="match status" value="1"/>
</dbReference>
<dbReference type="Proteomes" id="UP000002154">
    <property type="component" value="Chromosome"/>
</dbReference>
<dbReference type="Pfam" id="PF16360">
    <property type="entry name" value="GTP-bdg_M"/>
    <property type="match status" value="1"/>
</dbReference>
<dbReference type="GO" id="GO:0043022">
    <property type="term" value="F:ribosome binding"/>
    <property type="evidence" value="ECO:0007669"/>
    <property type="project" value="TreeGrafter"/>
</dbReference>
<comment type="subunit">
    <text evidence="6">Monomer. Associates with the 50S ribosomal subunit.</text>
</comment>
<dbReference type="AlphaFoldDB" id="A9VPL6"/>
<dbReference type="PROSITE" id="PS51705">
    <property type="entry name" value="G_HFLX"/>
    <property type="match status" value="1"/>
</dbReference>
<feature type="binding site" evidence="8">
    <location>
        <position position="211"/>
    </location>
    <ligand>
        <name>Mg(2+)</name>
        <dbReference type="ChEBI" id="CHEBI:18420"/>
    </ligand>
</feature>
<evidence type="ECO:0000256" key="4">
    <source>
        <dbReference type="ARBA" id="ARBA00022842"/>
    </source>
</evidence>
<dbReference type="InterPro" id="IPR006073">
    <property type="entry name" value="GTP-bd"/>
</dbReference>
<protein>
    <recommendedName>
        <fullName evidence="6">GTPase HflX</fullName>
    </recommendedName>
    <alternativeName>
        <fullName evidence="6">GTP-binding protein HflX</fullName>
    </alternativeName>
</protein>
<dbReference type="Pfam" id="PF01926">
    <property type="entry name" value="MMR_HSR1"/>
    <property type="match status" value="1"/>
</dbReference>
<organism evidence="11 12">
    <name type="scientific">Bacillus mycoides (strain KBAB4)</name>
    <name type="common">Bacillus weihenstephanensis</name>
    <dbReference type="NCBI Taxonomy" id="315730"/>
    <lineage>
        <taxon>Bacteria</taxon>
        <taxon>Bacillati</taxon>
        <taxon>Bacillota</taxon>
        <taxon>Bacilli</taxon>
        <taxon>Bacillales</taxon>
        <taxon>Bacillaceae</taxon>
        <taxon>Bacillus</taxon>
        <taxon>Bacillus cereus group</taxon>
    </lineage>
</organism>
<dbReference type="InterPro" id="IPR016496">
    <property type="entry name" value="GTPase_HflX"/>
</dbReference>
<evidence type="ECO:0000256" key="2">
    <source>
        <dbReference type="ARBA" id="ARBA00022723"/>
    </source>
</evidence>
<evidence type="ECO:0000256" key="8">
    <source>
        <dbReference type="PIRSR" id="PIRSR006809-2"/>
    </source>
</evidence>
<feature type="binding site" evidence="7">
    <location>
        <begin position="258"/>
        <end position="261"/>
    </location>
    <ligand>
        <name>GTP</name>
        <dbReference type="ChEBI" id="CHEBI:37565"/>
    </ligand>
</feature>
<dbReference type="InterPro" id="IPR027417">
    <property type="entry name" value="P-loop_NTPase"/>
</dbReference>
<dbReference type="SUPFAM" id="SSF52540">
    <property type="entry name" value="P-loop containing nucleoside triphosphate hydrolases"/>
    <property type="match status" value="1"/>
</dbReference>
<dbReference type="GO" id="GO:0005525">
    <property type="term" value="F:GTP binding"/>
    <property type="evidence" value="ECO:0007669"/>
    <property type="project" value="UniProtKB-UniRule"/>
</dbReference>
<reference evidence="11 12" key="1">
    <citation type="journal article" date="2008" name="Chem. Biol. Interact.">
        <title>Extending the Bacillus cereus group genomics to putative food-borne pathogens of different toxicity.</title>
        <authorList>
            <person name="Lapidus A."/>
            <person name="Goltsman E."/>
            <person name="Auger S."/>
            <person name="Galleron N."/>
            <person name="Segurens B."/>
            <person name="Dossat C."/>
            <person name="Land M.L."/>
            <person name="Broussolle V."/>
            <person name="Brillard J."/>
            <person name="Guinebretiere M.H."/>
            <person name="Sanchis V."/>
            <person name="Nguen-The C."/>
            <person name="Lereclus D."/>
            <person name="Richardson P."/>
            <person name="Wincker P."/>
            <person name="Weissenbach J."/>
            <person name="Ehrlich S.D."/>
            <person name="Sorokin A."/>
        </authorList>
    </citation>
    <scope>NUCLEOTIDE SEQUENCE [LARGE SCALE GENOMIC DNA]</scope>
    <source>
        <strain evidence="11 12">KBAB4</strain>
    </source>
</reference>
<feature type="binding site" evidence="7">
    <location>
        <begin position="204"/>
        <end position="211"/>
    </location>
    <ligand>
        <name>GTP</name>
        <dbReference type="ChEBI" id="CHEBI:37565"/>
    </ligand>
</feature>
<dbReference type="PANTHER" id="PTHR10229">
    <property type="entry name" value="GTP-BINDING PROTEIN HFLX"/>
    <property type="match status" value="1"/>
</dbReference>
<dbReference type="RefSeq" id="WP_012260726.1">
    <property type="nucleotide sequence ID" value="NC_010184.1"/>
</dbReference>
<proteinExistence type="inferred from homology"/>
<evidence type="ECO:0000259" key="10">
    <source>
        <dbReference type="PROSITE" id="PS51705"/>
    </source>
</evidence>
<evidence type="ECO:0000313" key="12">
    <source>
        <dbReference type="Proteomes" id="UP000002154"/>
    </source>
</evidence>
<dbReference type="InterPro" id="IPR030394">
    <property type="entry name" value="G_HFLX_dom"/>
</dbReference>
<accession>A9VPL6</accession>
<evidence type="ECO:0000256" key="3">
    <source>
        <dbReference type="ARBA" id="ARBA00022741"/>
    </source>
</evidence>
<dbReference type="InterPro" id="IPR025121">
    <property type="entry name" value="GTPase_HflX_N"/>
</dbReference>
<dbReference type="InterPro" id="IPR032305">
    <property type="entry name" value="GTP-bd_M"/>
</dbReference>
<evidence type="ECO:0000256" key="6">
    <source>
        <dbReference type="HAMAP-Rule" id="MF_00900"/>
    </source>
</evidence>
<feature type="coiled-coil region" evidence="9">
    <location>
        <begin position="157"/>
        <end position="191"/>
    </location>
</feature>
<dbReference type="Gene3D" id="3.40.50.11060">
    <property type="entry name" value="GTPase HflX, N-terminal domain"/>
    <property type="match status" value="1"/>
</dbReference>
<name>A9VPL6_BACMK</name>
<comment type="function">
    <text evidence="6">GTPase that associates with the 50S ribosomal subunit and may have a role during protein synthesis or ribosome biogenesis.</text>
</comment>
<keyword evidence="2 8" id="KW-0479">Metal-binding</keyword>
<dbReference type="PRINTS" id="PR00326">
    <property type="entry name" value="GTP1OBG"/>
</dbReference>
<comment type="similarity">
    <text evidence="6">Belongs to the TRAFAC class OBG-HflX-like GTPase superfamily. HflX GTPase family.</text>
</comment>
<dbReference type="HAMAP" id="MF_00900">
    <property type="entry name" value="GTPase_HflX"/>
    <property type="match status" value="1"/>
</dbReference>
<keyword evidence="1 6" id="KW-0963">Cytoplasm</keyword>
<keyword evidence="5 6" id="KW-0342">GTP-binding</keyword>
<feature type="domain" description="Hflx-type G" evidence="10">
    <location>
        <begin position="198"/>
        <end position="366"/>
    </location>
</feature>
<comment type="subcellular location">
    <subcellularLocation>
        <location evidence="6">Cytoplasm</location>
    </subcellularLocation>
    <text evidence="6">May associate with membranes.</text>
</comment>
<keyword evidence="3 6" id="KW-0547">Nucleotide-binding</keyword>
<evidence type="ECO:0000256" key="5">
    <source>
        <dbReference type="ARBA" id="ARBA00023134"/>
    </source>
</evidence>
<dbReference type="CDD" id="cd01878">
    <property type="entry name" value="HflX"/>
    <property type="match status" value="1"/>
</dbReference>
<gene>
    <name evidence="6" type="primary">hflX</name>
    <name evidence="11" type="ordered locus">BcerKBAB4_1689</name>
</gene>
<dbReference type="Gene3D" id="3.40.50.300">
    <property type="entry name" value="P-loop containing nucleotide triphosphate hydrolases"/>
    <property type="match status" value="1"/>
</dbReference>
<evidence type="ECO:0000256" key="7">
    <source>
        <dbReference type="PIRSR" id="PIRSR006809-1"/>
    </source>
</evidence>
<dbReference type="Gene3D" id="6.10.250.2860">
    <property type="match status" value="1"/>
</dbReference>
<comment type="cofactor">
    <cofactor evidence="8">
        <name>Mg(2+)</name>
        <dbReference type="ChEBI" id="CHEBI:18420"/>
    </cofactor>
</comment>
<dbReference type="PIRSF" id="PIRSF006809">
    <property type="entry name" value="GTP-binding_hflX_prd"/>
    <property type="match status" value="1"/>
</dbReference>
<evidence type="ECO:0000313" key="11">
    <source>
        <dbReference type="EMBL" id="ABY42928.1"/>
    </source>
</evidence>
<dbReference type="KEGG" id="bwe:BcerKBAB4_1689"/>
<dbReference type="GO" id="GO:0046872">
    <property type="term" value="F:metal ion binding"/>
    <property type="evidence" value="ECO:0007669"/>
    <property type="project" value="UniProtKB-KW"/>
</dbReference>
<dbReference type="InterPro" id="IPR042108">
    <property type="entry name" value="GTPase_HflX_N_sf"/>
</dbReference>
<keyword evidence="4 8" id="KW-0460">Magnesium</keyword>
<keyword evidence="9" id="KW-0175">Coiled coil</keyword>
<sequence length="419" mass="47628">MEELLQRAVLVGVNLGKEADFAYSMEELANLTEACDVEVIGQVTQNLQRVNPSHYIGKGKIEEVAAYVKEADANMVIFNDELSPSQIRNLEEDLDCKVIDRTILILDIFAQRAKTKEAQLQVEVAHLQYMMPRLIGLRESLGRQSGGVGTKNKGVGEKKLELDRRKIEEQIAALNKELEALVAQRQTQRKQRKKNEMPVVSLVGYTNAGKSTIMNTMLEIFNGTVEKQVFEKDMLFATLETSVRNIDLPDNKSFLLTDTVGFVSKLPHHLVKAFRSTLEEVAEADLLIHVVDYSNPNYEQLIDITNETLKKIGVENIPTIYAYNKSDLVDVEIPKVQEDRVYLSAKKHVGIEELVEVVRSHIYKEYTKCEMLIPYDQGQVVSYFNNHAHVLSTSYENEGTKMALECKTSDYEKYKRFSI</sequence>
<feature type="binding site" evidence="7">
    <location>
        <begin position="344"/>
        <end position="346"/>
    </location>
    <ligand>
        <name>GTP</name>
        <dbReference type="ChEBI" id="CHEBI:37565"/>
    </ligand>
</feature>
<dbReference type="NCBIfam" id="TIGR03156">
    <property type="entry name" value="GTP_HflX"/>
    <property type="match status" value="1"/>
</dbReference>
<dbReference type="Pfam" id="PF13167">
    <property type="entry name" value="GTP-bdg_N"/>
    <property type="match status" value="1"/>
</dbReference>
<evidence type="ECO:0000256" key="1">
    <source>
        <dbReference type="ARBA" id="ARBA00022490"/>
    </source>
</evidence>
<dbReference type="eggNOG" id="COG2262">
    <property type="taxonomic scope" value="Bacteria"/>
</dbReference>
<dbReference type="PANTHER" id="PTHR10229:SF4">
    <property type="entry name" value="GTPASE HFLX"/>
    <property type="match status" value="1"/>
</dbReference>
<dbReference type="EMBL" id="CP000903">
    <property type="protein sequence ID" value="ABY42928.1"/>
    <property type="molecule type" value="Genomic_DNA"/>
</dbReference>
<dbReference type="GO" id="GO:0003924">
    <property type="term" value="F:GTPase activity"/>
    <property type="evidence" value="ECO:0007669"/>
    <property type="project" value="UniProtKB-UniRule"/>
</dbReference>
<dbReference type="GO" id="GO:0005737">
    <property type="term" value="C:cytoplasm"/>
    <property type="evidence" value="ECO:0007669"/>
    <property type="project" value="UniProtKB-SubCell"/>
</dbReference>
<dbReference type="FunFam" id="3.40.50.300:FF:001198">
    <property type="entry name" value="GTPase HflX"/>
    <property type="match status" value="1"/>
</dbReference>
<feature type="binding site" evidence="7">
    <location>
        <begin position="324"/>
        <end position="327"/>
    </location>
    <ligand>
        <name>GTP</name>
        <dbReference type="ChEBI" id="CHEBI:37565"/>
    </ligand>
</feature>
<dbReference type="HOGENOM" id="CLU_019597_2_2_9"/>
<evidence type="ECO:0000256" key="9">
    <source>
        <dbReference type="SAM" id="Coils"/>
    </source>
</evidence>